<proteinExistence type="predicted"/>
<dbReference type="InterPro" id="IPR023606">
    <property type="entry name" value="CoA-Trfase_III_dom_1_sf"/>
</dbReference>
<organism evidence="2 3">
    <name type="scientific">Roseiarcus fermentans</name>
    <dbReference type="NCBI Taxonomy" id="1473586"/>
    <lineage>
        <taxon>Bacteria</taxon>
        <taxon>Pseudomonadati</taxon>
        <taxon>Pseudomonadota</taxon>
        <taxon>Alphaproteobacteria</taxon>
        <taxon>Hyphomicrobiales</taxon>
        <taxon>Roseiarcaceae</taxon>
        <taxon>Roseiarcus</taxon>
    </lineage>
</organism>
<evidence type="ECO:0000313" key="2">
    <source>
        <dbReference type="EMBL" id="RBP09877.1"/>
    </source>
</evidence>
<gene>
    <name evidence="2" type="ORF">DFR50_12077</name>
</gene>
<protein>
    <submittedName>
        <fullName evidence="2">Crotonobetainyl-CoA:carnitine CoA-transferase CaiB-like acyl-CoA transferase</fullName>
    </submittedName>
</protein>
<dbReference type="InterPro" id="IPR050483">
    <property type="entry name" value="CoA-transferase_III_domain"/>
</dbReference>
<comment type="caution">
    <text evidence="2">The sequence shown here is derived from an EMBL/GenBank/DDBJ whole genome shotgun (WGS) entry which is preliminary data.</text>
</comment>
<dbReference type="PANTHER" id="PTHR48207">
    <property type="entry name" value="SUCCINATE--HYDROXYMETHYLGLUTARATE COA-TRANSFERASE"/>
    <property type="match status" value="1"/>
</dbReference>
<dbReference type="SUPFAM" id="SSF89796">
    <property type="entry name" value="CoA-transferase family III (CaiB/BaiF)"/>
    <property type="match status" value="1"/>
</dbReference>
<keyword evidence="1 2" id="KW-0808">Transferase</keyword>
<sequence>MTVLGDVRVLDLTRVVGGPLATQTLADLGAEVIKIEKPGDGDDTRRMGPFLKDQSGAETNDSAFFLAFNRSKKSVAVDITTERGQDLVRRLAAQSDVLVENYKAQSLKRYGLDYESLRRENPRLIYCSMTGFGQEGPYATRPAYDFVLQGMSGLMSTCGRPDGVPGAGPMRTSVPITDVFTGLYATISILGALMQRDQTGRGQFIDSVMLDASVSVSGHLALGYLMTGKTPARIGNANPVAAPSEVFATADGEIIVAAGNNGQFQALADAIDQPELKRDPRFDTNTHRVQNRAALFALLAKALSIHDTAHLVRRLSAAGVPCGPINTLAQVFADPQVRHRGIQKEARHKTNVNVPTLKSPLNLSDSPVDYRAAPMLGEHTEEVLRDLLGVSDIDLALMKSEKVI</sequence>
<keyword evidence="3" id="KW-1185">Reference proteome</keyword>
<name>A0A366F5H6_9HYPH</name>
<evidence type="ECO:0000256" key="1">
    <source>
        <dbReference type="ARBA" id="ARBA00022679"/>
    </source>
</evidence>
<reference evidence="2 3" key="1">
    <citation type="submission" date="2018-06" db="EMBL/GenBank/DDBJ databases">
        <title>Genomic Encyclopedia of Type Strains, Phase IV (KMG-IV): sequencing the most valuable type-strain genomes for metagenomic binning, comparative biology and taxonomic classification.</title>
        <authorList>
            <person name="Goeker M."/>
        </authorList>
    </citation>
    <scope>NUCLEOTIDE SEQUENCE [LARGE SCALE GENOMIC DNA]</scope>
    <source>
        <strain evidence="2 3">DSM 24875</strain>
    </source>
</reference>
<dbReference type="GO" id="GO:0008410">
    <property type="term" value="F:CoA-transferase activity"/>
    <property type="evidence" value="ECO:0007669"/>
    <property type="project" value="TreeGrafter"/>
</dbReference>
<dbReference type="EMBL" id="QNRK01000020">
    <property type="protein sequence ID" value="RBP09877.1"/>
    <property type="molecule type" value="Genomic_DNA"/>
</dbReference>
<evidence type="ECO:0000313" key="3">
    <source>
        <dbReference type="Proteomes" id="UP000253529"/>
    </source>
</evidence>
<dbReference type="InterPro" id="IPR003673">
    <property type="entry name" value="CoA-Trfase_fam_III"/>
</dbReference>
<dbReference type="AlphaFoldDB" id="A0A366F5H6"/>
<dbReference type="Gene3D" id="3.40.50.10540">
    <property type="entry name" value="Crotonobetainyl-coa:carnitine coa-transferase, domain 1"/>
    <property type="match status" value="1"/>
</dbReference>
<dbReference type="RefSeq" id="WP_113890623.1">
    <property type="nucleotide sequence ID" value="NZ_QNRK01000020.1"/>
</dbReference>
<accession>A0A366F5H6</accession>
<dbReference type="Gene3D" id="3.30.1540.10">
    <property type="entry name" value="formyl-coa transferase, domain 3"/>
    <property type="match status" value="1"/>
</dbReference>
<dbReference type="InterPro" id="IPR044855">
    <property type="entry name" value="CoA-Trfase_III_dom3_sf"/>
</dbReference>
<dbReference type="Proteomes" id="UP000253529">
    <property type="component" value="Unassembled WGS sequence"/>
</dbReference>
<dbReference type="Pfam" id="PF02515">
    <property type="entry name" value="CoA_transf_3"/>
    <property type="match status" value="1"/>
</dbReference>
<dbReference type="OrthoDB" id="9806585at2"/>
<dbReference type="PANTHER" id="PTHR48207:SF3">
    <property type="entry name" value="SUCCINATE--HYDROXYMETHYLGLUTARATE COA-TRANSFERASE"/>
    <property type="match status" value="1"/>
</dbReference>